<accession>H5U6X7</accession>
<name>H5U6X7_9ACTN</name>
<evidence type="ECO:0000313" key="3">
    <source>
        <dbReference type="Proteomes" id="UP000005845"/>
    </source>
</evidence>
<feature type="region of interest" description="Disordered" evidence="1">
    <location>
        <begin position="128"/>
        <end position="149"/>
    </location>
</feature>
<keyword evidence="3" id="KW-1185">Reference proteome</keyword>
<sequence length="149" mass="16577">MRDTDFGRRAVAEFRSAVAVTSDEPDGVTGILQGTPRLLAAITHHRLVYEMRLALFKIDMTNETYARRARYSANPSSNRVNQLFSGRLPIKLDDIGLAYTILGDHLPALDPRGWASEMRYRYMPSRGGESPVDFSPSGDLLGLSNQFDG</sequence>
<protein>
    <submittedName>
        <fullName evidence="2">Uncharacterized protein</fullName>
    </submittedName>
</protein>
<proteinExistence type="predicted"/>
<dbReference type="EMBL" id="BAFC01000129">
    <property type="protein sequence ID" value="GAB41485.1"/>
    <property type="molecule type" value="Genomic_DNA"/>
</dbReference>
<reference evidence="2 3" key="1">
    <citation type="submission" date="2012-02" db="EMBL/GenBank/DDBJ databases">
        <title>Whole genome shotgun sequence of Gordonia sputi NBRC 100414.</title>
        <authorList>
            <person name="Yoshida I."/>
            <person name="Hosoyama A."/>
            <person name="Tsuchikane K."/>
            <person name="Katsumata H."/>
            <person name="Yamazaki S."/>
            <person name="Fujita N."/>
        </authorList>
    </citation>
    <scope>NUCLEOTIDE SEQUENCE [LARGE SCALE GENOMIC DNA]</scope>
    <source>
        <strain evidence="2 3">NBRC 100414</strain>
    </source>
</reference>
<organism evidence="2 3">
    <name type="scientific">Gordonia sputi NBRC 100414</name>
    <dbReference type="NCBI Taxonomy" id="1089453"/>
    <lineage>
        <taxon>Bacteria</taxon>
        <taxon>Bacillati</taxon>
        <taxon>Actinomycetota</taxon>
        <taxon>Actinomycetes</taxon>
        <taxon>Mycobacteriales</taxon>
        <taxon>Gordoniaceae</taxon>
        <taxon>Gordonia</taxon>
    </lineage>
</organism>
<comment type="caution">
    <text evidence="2">The sequence shown here is derived from an EMBL/GenBank/DDBJ whole genome shotgun (WGS) entry which is preliminary data.</text>
</comment>
<evidence type="ECO:0000313" key="2">
    <source>
        <dbReference type="EMBL" id="GAB41485.1"/>
    </source>
</evidence>
<dbReference type="AlphaFoldDB" id="H5U6X7"/>
<dbReference type="RefSeq" id="WP_005208993.1">
    <property type="nucleotide sequence ID" value="NZ_BAFC01000129.1"/>
</dbReference>
<dbReference type="Proteomes" id="UP000005845">
    <property type="component" value="Unassembled WGS sequence"/>
</dbReference>
<evidence type="ECO:0000256" key="1">
    <source>
        <dbReference type="SAM" id="MobiDB-lite"/>
    </source>
</evidence>
<gene>
    <name evidence="2" type="ORF">GOSPT_131_00200</name>
</gene>